<evidence type="ECO:0000256" key="11">
    <source>
        <dbReference type="ARBA" id="ARBA00023317"/>
    </source>
</evidence>
<keyword evidence="2 12" id="KW-1003">Cell membrane</keyword>
<keyword evidence="14" id="KW-1185">Reference proteome</keyword>
<keyword evidence="6 12" id="KW-0472">Membrane</keyword>
<evidence type="ECO:0000256" key="12">
    <source>
        <dbReference type="HAMAP-Rule" id="MF_00662"/>
    </source>
</evidence>
<evidence type="ECO:0000256" key="1">
    <source>
        <dbReference type="ARBA" id="ARBA00005189"/>
    </source>
</evidence>
<comment type="cofactor">
    <cofactor evidence="12">
        <name>pyruvate</name>
        <dbReference type="ChEBI" id="CHEBI:15361"/>
    </cofactor>
    <text evidence="12">Binds 1 pyruvoyl group covalently per subunit.</text>
</comment>
<protein>
    <recommendedName>
        <fullName evidence="12">Phosphatidylserine decarboxylase proenzyme</fullName>
        <ecNumber evidence="12">4.1.1.65</ecNumber>
    </recommendedName>
    <component>
        <recommendedName>
            <fullName evidence="12">Phosphatidylserine decarboxylase alpha chain</fullName>
        </recommendedName>
    </component>
    <component>
        <recommendedName>
            <fullName evidence="12">Phosphatidylserine decarboxylase beta chain</fullName>
        </recommendedName>
    </component>
</protein>
<evidence type="ECO:0000313" key="14">
    <source>
        <dbReference type="Proteomes" id="UP001519343"/>
    </source>
</evidence>
<feature type="active site" description="Charge relay system; for autoendoproteolytic cleavage activity" evidence="12">
    <location>
        <position position="143"/>
    </location>
</feature>
<evidence type="ECO:0000256" key="2">
    <source>
        <dbReference type="ARBA" id="ARBA00022475"/>
    </source>
</evidence>
<comment type="subunit">
    <text evidence="12">Heterodimer of a large membrane-associated beta subunit and a small pyruvoyl-containing alpha subunit.</text>
</comment>
<dbReference type="EC" id="4.1.1.65" evidence="12"/>
<accession>A0ABS4GU09</accession>
<comment type="caution">
    <text evidence="13">The sequence shown here is derived from an EMBL/GenBank/DDBJ whole genome shotgun (WGS) entry which is preliminary data.</text>
</comment>
<sequence>MKDWLLYQLMRCMPTHSLSRLVGKLARHSVSKAFIPIFAKKYKISLTESEKELNEFKSLTDFFTRRLKSEVRPISADPGSVVSPADGMIAAFGTISEGLLVQAKGVYFSVWDLLGISKEEAASFNGGKFITVYLSPKDYHRVHSPIKGYITKCSYIPGTLFPVNAFGVRAVKGLFAKNERLISYIDSEQMGMVAVVKVGATIVGSVRVAYHLGATTNVKAGVVHHESLPVGKPINLGEEIGYFEFGSTVILVFEQGQIDWIDELTPGQPVKMGEKIAIGKR</sequence>
<evidence type="ECO:0000256" key="5">
    <source>
        <dbReference type="ARBA" id="ARBA00023098"/>
    </source>
</evidence>
<feature type="modified residue" description="Pyruvic acid (Ser); by autocatalysis" evidence="12">
    <location>
        <position position="247"/>
    </location>
</feature>
<dbReference type="InterPro" id="IPR003817">
    <property type="entry name" value="PS_Dcarbxylase"/>
</dbReference>
<organism evidence="13 14">
    <name type="scientific">Ammoniphilus resinae</name>
    <dbReference type="NCBI Taxonomy" id="861532"/>
    <lineage>
        <taxon>Bacteria</taxon>
        <taxon>Bacillati</taxon>
        <taxon>Bacillota</taxon>
        <taxon>Bacilli</taxon>
        <taxon>Bacillales</taxon>
        <taxon>Paenibacillaceae</taxon>
        <taxon>Aneurinibacillus group</taxon>
        <taxon>Ammoniphilus</taxon>
    </lineage>
</organism>
<keyword evidence="3 12" id="KW-0444">Lipid biosynthesis</keyword>
<dbReference type="PANTHER" id="PTHR10067:SF6">
    <property type="entry name" value="PHOSPHATIDYLSERINE DECARBOXYLASE PROENZYME, MITOCHONDRIAL"/>
    <property type="match status" value="1"/>
</dbReference>
<feature type="chain" id="PRO_5044898005" description="Phosphatidylserine decarboxylase alpha chain" evidence="12">
    <location>
        <begin position="247"/>
        <end position="281"/>
    </location>
</feature>
<comment type="pathway">
    <text evidence="1">Lipid metabolism.</text>
</comment>
<dbReference type="InterPro" id="IPR033178">
    <property type="entry name" value="PSD_type1_pro"/>
</dbReference>
<feature type="chain" id="PRO_5044898006" description="Phosphatidylserine decarboxylase beta chain" evidence="12">
    <location>
        <begin position="1"/>
        <end position="246"/>
    </location>
</feature>
<feature type="active site" description="Schiff-base intermediate with substrate; via pyruvic acid; for decarboxylase activity" evidence="12">
    <location>
        <position position="247"/>
    </location>
</feature>
<comment type="pathway">
    <text evidence="12">Phospholipid metabolism; phosphatidylethanolamine biosynthesis; phosphatidylethanolamine from CDP-diacylglycerol: step 2/2.</text>
</comment>
<evidence type="ECO:0000256" key="10">
    <source>
        <dbReference type="ARBA" id="ARBA00023264"/>
    </source>
</evidence>
<keyword evidence="8 12" id="KW-0594">Phospholipid biosynthesis</keyword>
<dbReference type="HAMAP" id="MF_00662">
    <property type="entry name" value="PS_decarb_PSD_B_type1"/>
    <property type="match status" value="1"/>
</dbReference>
<comment type="subcellular location">
    <subcellularLocation>
        <location evidence="12">Cell membrane</location>
        <topology evidence="12">Peripheral membrane protein</topology>
    </subcellularLocation>
</comment>
<keyword evidence="4 12" id="KW-0210">Decarboxylase</keyword>
<evidence type="ECO:0000256" key="9">
    <source>
        <dbReference type="ARBA" id="ARBA00023239"/>
    </source>
</evidence>
<dbReference type="Pfam" id="PF02666">
    <property type="entry name" value="PS_Dcarbxylase"/>
    <property type="match status" value="1"/>
</dbReference>
<dbReference type="GO" id="GO:0004609">
    <property type="term" value="F:phosphatidylserine decarboxylase activity"/>
    <property type="evidence" value="ECO:0007669"/>
    <property type="project" value="UniProtKB-EC"/>
</dbReference>
<keyword evidence="9 12" id="KW-0456">Lyase</keyword>
<comment type="function">
    <text evidence="12">Catalyzes the formation of phosphatidylethanolamine (PtdEtn) from phosphatidylserine (PtdSer).</text>
</comment>
<name>A0ABS4GU09_9BACL</name>
<comment type="catalytic activity">
    <reaction evidence="12">
        <text>a 1,2-diacyl-sn-glycero-3-phospho-L-serine + H(+) = a 1,2-diacyl-sn-glycero-3-phosphoethanolamine + CO2</text>
        <dbReference type="Rhea" id="RHEA:20828"/>
        <dbReference type="ChEBI" id="CHEBI:15378"/>
        <dbReference type="ChEBI" id="CHEBI:16526"/>
        <dbReference type="ChEBI" id="CHEBI:57262"/>
        <dbReference type="ChEBI" id="CHEBI:64612"/>
        <dbReference type="EC" id="4.1.1.65"/>
    </reaction>
</comment>
<feature type="active site" description="Charge relay system; for autoendoproteolytic cleavage activity" evidence="12">
    <location>
        <position position="247"/>
    </location>
</feature>
<keyword evidence="11 12" id="KW-0670">Pyruvate</keyword>
<dbReference type="InterPro" id="IPR033177">
    <property type="entry name" value="PSD-B"/>
</dbReference>
<evidence type="ECO:0000256" key="8">
    <source>
        <dbReference type="ARBA" id="ARBA00023209"/>
    </source>
</evidence>
<evidence type="ECO:0000256" key="6">
    <source>
        <dbReference type="ARBA" id="ARBA00023136"/>
    </source>
</evidence>
<evidence type="ECO:0000313" key="13">
    <source>
        <dbReference type="EMBL" id="MBP1933743.1"/>
    </source>
</evidence>
<keyword evidence="10 12" id="KW-1208">Phospholipid metabolism</keyword>
<keyword evidence="5 12" id="KW-0443">Lipid metabolism</keyword>
<evidence type="ECO:0000256" key="7">
    <source>
        <dbReference type="ARBA" id="ARBA00023145"/>
    </source>
</evidence>
<dbReference type="EMBL" id="JAGGKT010000013">
    <property type="protein sequence ID" value="MBP1933743.1"/>
    <property type="molecule type" value="Genomic_DNA"/>
</dbReference>
<dbReference type="Proteomes" id="UP001519343">
    <property type="component" value="Unassembled WGS sequence"/>
</dbReference>
<comment type="PTM">
    <text evidence="12">Is synthesized initially as an inactive proenzyme. Formation of the active enzyme involves a self-maturation process in which the active site pyruvoyl group is generated from an internal serine residue via an autocatalytic post-translational modification. Two non-identical subunits are generated from the proenzyme in this reaction, and the pyruvate is formed at the N-terminus of the alpha chain, which is derived from the carboxyl end of the proenzyme. The autoendoproteolytic cleavage occurs by a canonical serine protease mechanism, in which the side chain hydroxyl group of the serine supplies its oxygen atom to form the C-terminus of the beta chain, while the remainder of the serine residue undergoes an oxidative deamination to produce ammonia and the pyruvoyl prosthetic group on the alpha chain. During this reaction, the Ser that is part of the protease active site of the proenzyme becomes the pyruvoyl prosthetic group, which constitutes an essential element of the active site of the mature decarboxylase.</text>
</comment>
<keyword evidence="7 12" id="KW-0865">Zymogen</keyword>
<comment type="similarity">
    <text evidence="12">Belongs to the phosphatidylserine decarboxylase family. PSD-B subfamily. Prokaryotic type I sub-subfamily.</text>
</comment>
<gene>
    <name evidence="12" type="primary">psd</name>
    <name evidence="13" type="ORF">J2Z37_003756</name>
</gene>
<dbReference type="PANTHER" id="PTHR10067">
    <property type="entry name" value="PHOSPHATIDYLSERINE DECARBOXYLASE"/>
    <property type="match status" value="1"/>
</dbReference>
<reference evidence="13 14" key="1">
    <citation type="submission" date="2021-03" db="EMBL/GenBank/DDBJ databases">
        <title>Genomic Encyclopedia of Type Strains, Phase IV (KMG-IV): sequencing the most valuable type-strain genomes for metagenomic binning, comparative biology and taxonomic classification.</title>
        <authorList>
            <person name="Goeker M."/>
        </authorList>
    </citation>
    <scope>NUCLEOTIDE SEQUENCE [LARGE SCALE GENOMIC DNA]</scope>
    <source>
        <strain evidence="13 14">DSM 24738</strain>
    </source>
</reference>
<feature type="active site" description="Charge relay system; for autoendoproteolytic cleavage activity" evidence="12">
    <location>
        <position position="86"/>
    </location>
</feature>
<proteinExistence type="inferred from homology"/>
<feature type="site" description="Cleavage (non-hydrolytic); by autocatalysis" evidence="12">
    <location>
        <begin position="246"/>
        <end position="247"/>
    </location>
</feature>
<dbReference type="RefSeq" id="WP_209811757.1">
    <property type="nucleotide sequence ID" value="NZ_JAGGKT010000013.1"/>
</dbReference>
<dbReference type="NCBIfam" id="TIGR00163">
    <property type="entry name" value="PS_decarb"/>
    <property type="match status" value="1"/>
</dbReference>
<evidence type="ECO:0000256" key="3">
    <source>
        <dbReference type="ARBA" id="ARBA00022516"/>
    </source>
</evidence>
<evidence type="ECO:0000256" key="4">
    <source>
        <dbReference type="ARBA" id="ARBA00022793"/>
    </source>
</evidence>